<accession>A0AB36PW98</accession>
<organism evidence="1 2">
    <name type="scientific">Brucella melitensis</name>
    <dbReference type="NCBI Taxonomy" id="29459"/>
    <lineage>
        <taxon>Bacteria</taxon>
        <taxon>Pseudomonadati</taxon>
        <taxon>Pseudomonadota</taxon>
        <taxon>Alphaproteobacteria</taxon>
        <taxon>Hyphomicrobiales</taxon>
        <taxon>Brucellaceae</taxon>
        <taxon>Brucella/Ochrobactrum group</taxon>
        <taxon>Brucella</taxon>
    </lineage>
</organism>
<gene>
    <name evidence="1" type="ORF">BI318_09385</name>
</gene>
<reference evidence="1 2" key="1">
    <citation type="submission" date="2017-05" db="EMBL/GenBank/DDBJ databases">
        <title>The genome sequence of the facultative intracellular pathogen Brucella melitensis KIV-L.</title>
        <authorList>
            <person name="Pisarenko S."/>
            <person name="Kovalev D."/>
            <person name="Khachaturova A."/>
            <person name="Kulichenko A."/>
        </authorList>
    </citation>
    <scope>NUCLEOTIDE SEQUENCE [LARGE SCALE GENOMIC DNA]</scope>
    <source>
        <strain evidence="1 2">KIV-L</strain>
    </source>
</reference>
<dbReference type="EMBL" id="NGJQ01000008">
    <property type="protein sequence ID" value="OZV60797.1"/>
    <property type="molecule type" value="Genomic_DNA"/>
</dbReference>
<sequence length="67" mass="7427">MTPIGNRNFQNFSKLLPIVSAQPFVWGGDGSKKTPEQLDRERRLAQAMIDRGIDFSPVGHWMQGAAG</sequence>
<proteinExistence type="predicted"/>
<protein>
    <submittedName>
        <fullName evidence="1">Uncharacterized protein</fullName>
    </submittedName>
</protein>
<evidence type="ECO:0000313" key="2">
    <source>
        <dbReference type="Proteomes" id="UP000216335"/>
    </source>
</evidence>
<comment type="caution">
    <text evidence="1">The sequence shown here is derived from an EMBL/GenBank/DDBJ whole genome shotgun (WGS) entry which is preliminary data.</text>
</comment>
<evidence type="ECO:0000313" key="1">
    <source>
        <dbReference type="EMBL" id="OZV60797.1"/>
    </source>
</evidence>
<dbReference type="Proteomes" id="UP000216335">
    <property type="component" value="Unassembled WGS sequence"/>
</dbReference>
<name>A0AB36PW98_BRUML</name>
<dbReference type="AlphaFoldDB" id="A0AB36PW98"/>